<protein>
    <submittedName>
        <fullName evidence="1">Uncharacterized protein</fullName>
    </submittedName>
</protein>
<dbReference type="OrthoDB" id="10024529at2759"/>
<dbReference type="Gene3D" id="3.90.176.10">
    <property type="entry name" value="Toxin ADP-ribosyltransferase, Chain A, domain 1"/>
    <property type="match status" value="1"/>
</dbReference>
<evidence type="ECO:0000313" key="2">
    <source>
        <dbReference type="EMBL" id="CAF3918194.1"/>
    </source>
</evidence>
<dbReference type="EMBL" id="CAJOBC010007004">
    <property type="protein sequence ID" value="CAF3918194.1"/>
    <property type="molecule type" value="Genomic_DNA"/>
</dbReference>
<dbReference type="SUPFAM" id="SSF52047">
    <property type="entry name" value="RNI-like"/>
    <property type="match status" value="1"/>
</dbReference>
<accession>A0A814SZ99</accession>
<dbReference type="EMBL" id="CAJNOQ010007006">
    <property type="protein sequence ID" value="CAF1154777.1"/>
    <property type="molecule type" value="Genomic_DNA"/>
</dbReference>
<organism evidence="1 3">
    <name type="scientific">Didymodactylos carnosus</name>
    <dbReference type="NCBI Taxonomy" id="1234261"/>
    <lineage>
        <taxon>Eukaryota</taxon>
        <taxon>Metazoa</taxon>
        <taxon>Spiralia</taxon>
        <taxon>Gnathifera</taxon>
        <taxon>Rotifera</taxon>
        <taxon>Eurotatoria</taxon>
        <taxon>Bdelloidea</taxon>
        <taxon>Philodinida</taxon>
        <taxon>Philodinidae</taxon>
        <taxon>Didymodactylos</taxon>
    </lineage>
</organism>
<evidence type="ECO:0000313" key="1">
    <source>
        <dbReference type="EMBL" id="CAF1154777.1"/>
    </source>
</evidence>
<dbReference type="Proteomes" id="UP000681722">
    <property type="component" value="Unassembled WGS sequence"/>
</dbReference>
<proteinExistence type="predicted"/>
<dbReference type="SUPFAM" id="SSF56399">
    <property type="entry name" value="ADP-ribosylation"/>
    <property type="match status" value="1"/>
</dbReference>
<name>A0A814SZ99_9BILA</name>
<evidence type="ECO:0000313" key="3">
    <source>
        <dbReference type="Proteomes" id="UP000663829"/>
    </source>
</evidence>
<dbReference type="PROSITE" id="PS51996">
    <property type="entry name" value="TR_MART"/>
    <property type="match status" value="1"/>
</dbReference>
<dbReference type="Proteomes" id="UP000663829">
    <property type="component" value="Unassembled WGS sequence"/>
</dbReference>
<dbReference type="AlphaFoldDB" id="A0A814SZ99"/>
<keyword evidence="3" id="KW-1185">Reference proteome</keyword>
<gene>
    <name evidence="1" type="ORF">GPM918_LOCUS21371</name>
    <name evidence="2" type="ORF">SRO942_LOCUS21367</name>
</gene>
<sequence>MYGQLLKEILTEAPYSAVDMNYMIEFLLLKYVEEEPCKAEQVVEFERDYTHRTPIGWYTSETFLYGLLNEALRTHNVRTLYAMRVFIKDLHQQLIQLEATAPNTQTLTLYRGQQMPPVEFEKIKTNPGGLLSISNFLSTSLNKNLAIMYAGNSHTYADRTAVLFQINIDPSIRTGVSFANIEQLSNFGAGEKEYLFTMGSIFRIESVDEFDANDDVWCVTLSLTSDNDPQLTRLTNSMRSTVRGKNVPTIGNLGILLLFMNESQLAAQILEMAVDVNTGLKDLVGLHYVLGGVYTAQGGAQQAFKDYEKLFNNPLVHLLRPESQAFFVDWTITTFEWLPNELYGFIFLYFKSIDVIYSFFNLNSRFNSLIYPFTWVVDLSTIDKHVLNEYCQIFLPKIRRHIKSIKFDDKNIHRIISISTTYPNLCSLSITDIGIGGKYLPYLELFKQLVSLELHFDRQQYDENISNDVYSNLFRSNSQLQILLLNNICITINDKSIHPKQKKLKEIGLCDTEPFPLGTFQFIKQTFPKATTLAFLRTSMDCLKEDLMNNTEFIIENIVTLGFWLHEVMAYKYLERILLMTPNIVELYLHWKFLSDLKTQVYLEKLQLIFNRIKLVHICGNPLNVDLENSKTLFPNAKIMQ</sequence>
<reference evidence="1" key="1">
    <citation type="submission" date="2021-02" db="EMBL/GenBank/DDBJ databases">
        <authorList>
            <person name="Nowell W R."/>
        </authorList>
    </citation>
    <scope>NUCLEOTIDE SEQUENCE</scope>
</reference>
<comment type="caution">
    <text evidence="1">The sequence shown here is derived from an EMBL/GenBank/DDBJ whole genome shotgun (WGS) entry which is preliminary data.</text>
</comment>